<comment type="caution">
    <text evidence="2">The sequence shown here is derived from an EMBL/GenBank/DDBJ whole genome shotgun (WGS) entry which is preliminary data.</text>
</comment>
<organism evidence="2 3">
    <name type="scientific">Flavimobilis rhizosphaerae</name>
    <dbReference type="NCBI Taxonomy" id="2775421"/>
    <lineage>
        <taxon>Bacteria</taxon>
        <taxon>Bacillati</taxon>
        <taxon>Actinomycetota</taxon>
        <taxon>Actinomycetes</taxon>
        <taxon>Micrococcales</taxon>
        <taxon>Jonesiaceae</taxon>
        <taxon>Flavimobilis</taxon>
    </lineage>
</organism>
<dbReference type="Pfam" id="PF00480">
    <property type="entry name" value="ROK"/>
    <property type="match status" value="1"/>
</dbReference>
<dbReference type="InterPro" id="IPR043129">
    <property type="entry name" value="ATPase_NBD"/>
</dbReference>
<dbReference type="InterPro" id="IPR000600">
    <property type="entry name" value="ROK"/>
</dbReference>
<evidence type="ECO:0000256" key="1">
    <source>
        <dbReference type="ARBA" id="ARBA00006479"/>
    </source>
</evidence>
<keyword evidence="3" id="KW-1185">Reference proteome</keyword>
<name>A0ABR9DQQ4_9MICO</name>
<proteinExistence type="inferred from homology"/>
<comment type="similarity">
    <text evidence="1">Belongs to the ROK (NagC/XylR) family.</text>
</comment>
<gene>
    <name evidence="2" type="ORF">IGS67_08130</name>
</gene>
<dbReference type="EMBL" id="JACZDF010000003">
    <property type="protein sequence ID" value="MBD9699456.1"/>
    <property type="molecule type" value="Genomic_DNA"/>
</dbReference>
<dbReference type="Proteomes" id="UP000642107">
    <property type="component" value="Unassembled WGS sequence"/>
</dbReference>
<dbReference type="PROSITE" id="PS01125">
    <property type="entry name" value="ROK"/>
    <property type="match status" value="1"/>
</dbReference>
<dbReference type="SUPFAM" id="SSF53067">
    <property type="entry name" value="Actin-like ATPase domain"/>
    <property type="match status" value="1"/>
</dbReference>
<evidence type="ECO:0000313" key="2">
    <source>
        <dbReference type="EMBL" id="MBD9699456.1"/>
    </source>
</evidence>
<accession>A0ABR9DQQ4</accession>
<dbReference type="InterPro" id="IPR049874">
    <property type="entry name" value="ROK_cs"/>
</dbReference>
<protein>
    <submittedName>
        <fullName evidence="2">ROK family protein</fullName>
    </submittedName>
</protein>
<reference evidence="2 3" key="1">
    <citation type="submission" date="2020-09" db="EMBL/GenBank/DDBJ databases">
        <title>Flavimobilis rhizosphaerae sp. nov., isolated from rhizosphere soil of Spartina alterniflora.</title>
        <authorList>
            <person name="Hanqin C."/>
        </authorList>
    </citation>
    <scope>NUCLEOTIDE SEQUENCE [LARGE SCALE GENOMIC DNA]</scope>
    <source>
        <strain evidence="2 3">GY 10621</strain>
    </source>
</reference>
<evidence type="ECO:0000313" key="3">
    <source>
        <dbReference type="Proteomes" id="UP000642107"/>
    </source>
</evidence>
<dbReference type="PANTHER" id="PTHR18964">
    <property type="entry name" value="ROK (REPRESSOR, ORF, KINASE) FAMILY"/>
    <property type="match status" value="1"/>
</dbReference>
<dbReference type="Gene3D" id="3.30.420.40">
    <property type="match status" value="2"/>
</dbReference>
<sequence>MGVDLGGTKIAGGCVAPDGSVVGDIVRVPTPASEGPDAVLAAIVDVVARLRSDGHDVDAVGVAAAGVIDAEGRVTSATDLLPGWAGTHVTRHVANTTGLPVVTLNDVHAAALGEATVGAGRGCESVLLAAVGTGIGGGLVRGGRVVAGRAGVAGSVGHVVVPEAVGHACSCGVDGHAEAAASGPALERHHAALGGELLGLREIVSLAATGDPRAREVLARGARVLGRALAGAVSVLDPDIVVVGGGVAQIGPSYLDGVATALREDLMPAVRDVPVVAAALGTAAPIVGAAVAVRGSGRG</sequence>
<dbReference type="PANTHER" id="PTHR18964:SF169">
    <property type="entry name" value="N-ACETYLMANNOSAMINE KINASE"/>
    <property type="match status" value="1"/>
</dbReference>